<keyword evidence="12" id="KW-0645">Protease</keyword>
<evidence type="ECO:0000256" key="4">
    <source>
        <dbReference type="ARBA" id="ARBA00020410"/>
    </source>
</evidence>
<keyword evidence="9 11" id="KW-0472">Membrane</keyword>
<dbReference type="GO" id="GO:1990529">
    <property type="term" value="C:glycosylphosphatidylinositol-mannosyltransferase I complex"/>
    <property type="evidence" value="ECO:0007669"/>
    <property type="project" value="TreeGrafter"/>
</dbReference>
<sequence>MLMSVSVQAQSTLQHRHSFFSSLPVQPTDENFKVSRHQVQVIGLDGFREWEVKGSLDGILSPNVIPSKGPGSVHVQWFDSKAPLLRPPFTPTFVPGFHLAISSEEFENTWNNLCPVLDDLVGGVDCKDTEEALESVSRTSVQAKDFVALHHHHYLHKASEPAGFLSSKSTLASLISKQSGSSSGPALVDFVLQPSTTSPQSIQFKLKAIWPVGSAGKDKDQKSVTVKFDESTDSVTEVGWFYREVTEKENMQNDHFLGATVRLDAKGEEVNEALILTRSPVFPPHKRDISAGNIKSFGHGFSSTMSPSQTFHPHSITTIRSNPYIQKTTAGCDLHVLQVLPAGIFVDPFQLESLAPEIGESAVFGETDLEKPVGVVPGWGSLVLVKVQPEESAKTSRWIQSSEENATTNEKTATYTSTVDIPMHMRYQPPVAKEDPATHAQVAVSWPIVAWTCPRPVPDESAAKKLFQISPLPLSLLFRKSSSEPDQETVDFRFLLPDPIPKTYPEASVSVPVGRLEDLEVVRTTTFVLAAVGTLSVVWALVKAVTGRRTSKGKQD</sequence>
<keyword evidence="5 11" id="KW-0337">GPI-anchor biosynthesis</keyword>
<evidence type="ECO:0000256" key="11">
    <source>
        <dbReference type="RuleBase" id="RU366056"/>
    </source>
</evidence>
<dbReference type="GO" id="GO:0005789">
    <property type="term" value="C:endoplasmic reticulum membrane"/>
    <property type="evidence" value="ECO:0007669"/>
    <property type="project" value="UniProtKB-SubCell"/>
</dbReference>
<dbReference type="InterPro" id="IPR042322">
    <property type="entry name" value="Pbn1"/>
</dbReference>
<keyword evidence="7 11" id="KW-0256">Endoplasmic reticulum</keyword>
<comment type="function">
    <text evidence="11">Required for proper folding and/or the stability of a subset of proteins in the endoplasmic reticulum. Component of glycosylphosphatidylinositol-mannosyltransferase 1 which transfers the first of the 4 mannoses in the GPI-anchor precursors during GPI-anchor biosynthesis. Probably acts by stabilizing the mannosyltransferase GPI14.</text>
</comment>
<evidence type="ECO:0000256" key="9">
    <source>
        <dbReference type="ARBA" id="ARBA00023136"/>
    </source>
</evidence>
<dbReference type="PANTHER" id="PTHR28533">
    <property type="entry name" value="PROTEIN PBN1"/>
    <property type="match status" value="1"/>
</dbReference>
<evidence type="ECO:0000256" key="8">
    <source>
        <dbReference type="ARBA" id="ARBA00022989"/>
    </source>
</evidence>
<gene>
    <name evidence="12" type="primary">PBN1</name>
    <name evidence="12" type="ORF">BG006_009670</name>
</gene>
<evidence type="ECO:0000256" key="10">
    <source>
        <dbReference type="ARBA" id="ARBA00023180"/>
    </source>
</evidence>
<evidence type="ECO:0000256" key="7">
    <source>
        <dbReference type="ARBA" id="ARBA00022824"/>
    </source>
</evidence>
<evidence type="ECO:0000313" key="13">
    <source>
        <dbReference type="Proteomes" id="UP000696485"/>
    </source>
</evidence>
<evidence type="ECO:0000313" key="12">
    <source>
        <dbReference type="EMBL" id="KAF9326974.1"/>
    </source>
</evidence>
<reference evidence="12" key="1">
    <citation type="journal article" date="2020" name="Fungal Divers.">
        <title>Resolving the Mortierellaceae phylogeny through synthesis of multi-gene phylogenetics and phylogenomics.</title>
        <authorList>
            <person name="Vandepol N."/>
            <person name="Liber J."/>
            <person name="Desiro A."/>
            <person name="Na H."/>
            <person name="Kennedy M."/>
            <person name="Barry K."/>
            <person name="Grigoriev I.V."/>
            <person name="Miller A.N."/>
            <person name="O'Donnell K."/>
            <person name="Stajich J.E."/>
            <person name="Bonito G."/>
        </authorList>
    </citation>
    <scope>NUCLEOTIDE SEQUENCE</scope>
    <source>
        <strain evidence="12">NVP1</strain>
    </source>
</reference>
<keyword evidence="8 11" id="KW-1133">Transmembrane helix</keyword>
<organism evidence="12 13">
    <name type="scientific">Podila minutissima</name>
    <dbReference type="NCBI Taxonomy" id="64525"/>
    <lineage>
        <taxon>Eukaryota</taxon>
        <taxon>Fungi</taxon>
        <taxon>Fungi incertae sedis</taxon>
        <taxon>Mucoromycota</taxon>
        <taxon>Mortierellomycotina</taxon>
        <taxon>Mortierellomycetes</taxon>
        <taxon>Mortierellales</taxon>
        <taxon>Mortierellaceae</taxon>
        <taxon>Podila</taxon>
    </lineage>
</organism>
<dbReference type="EMBL" id="JAAAUY010000715">
    <property type="protein sequence ID" value="KAF9326974.1"/>
    <property type="molecule type" value="Genomic_DNA"/>
</dbReference>
<comment type="similarity">
    <text evidence="3 11">Belongs to the PIGX family.</text>
</comment>
<comment type="pathway">
    <text evidence="2 11">Glycolipid biosynthesis; glycosylphosphatidylinositol-anchor biosynthesis.</text>
</comment>
<dbReference type="AlphaFoldDB" id="A0A9P5SE97"/>
<proteinExistence type="inferred from homology"/>
<evidence type="ECO:0000256" key="2">
    <source>
        <dbReference type="ARBA" id="ARBA00004687"/>
    </source>
</evidence>
<comment type="subcellular location">
    <subcellularLocation>
        <location evidence="11">Endoplasmic reticulum membrane</location>
        <topology evidence="11">Single-pass membrane protein</topology>
    </subcellularLocation>
    <subcellularLocation>
        <location evidence="1">Endoplasmic reticulum membrane</location>
        <topology evidence="1">Single-pass type III membrane protein</topology>
    </subcellularLocation>
</comment>
<dbReference type="PANTHER" id="PTHR28533:SF1">
    <property type="entry name" value="PROTEIN PBN1"/>
    <property type="match status" value="1"/>
</dbReference>
<accession>A0A9P5SE97</accession>
<keyword evidence="13" id="KW-1185">Reference proteome</keyword>
<keyword evidence="12" id="KW-0378">Hydrolase</keyword>
<feature type="transmembrane region" description="Helical" evidence="11">
    <location>
        <begin position="527"/>
        <end position="546"/>
    </location>
</feature>
<evidence type="ECO:0000256" key="3">
    <source>
        <dbReference type="ARBA" id="ARBA00010345"/>
    </source>
</evidence>
<name>A0A9P5SE97_9FUNG</name>
<dbReference type="GO" id="GO:0006506">
    <property type="term" value="P:GPI anchor biosynthetic process"/>
    <property type="evidence" value="ECO:0007669"/>
    <property type="project" value="UniProtKB-KW"/>
</dbReference>
<dbReference type="GO" id="GO:0008233">
    <property type="term" value="F:peptidase activity"/>
    <property type="evidence" value="ECO:0007669"/>
    <property type="project" value="UniProtKB-KW"/>
</dbReference>
<protein>
    <recommendedName>
        <fullName evidence="4 11">Protein PBN1</fullName>
    </recommendedName>
</protein>
<dbReference type="Proteomes" id="UP000696485">
    <property type="component" value="Unassembled WGS sequence"/>
</dbReference>
<comment type="caution">
    <text evidence="12">The sequence shown here is derived from an EMBL/GenBank/DDBJ whole genome shotgun (WGS) entry which is preliminary data.</text>
</comment>
<evidence type="ECO:0000256" key="1">
    <source>
        <dbReference type="ARBA" id="ARBA00004643"/>
    </source>
</evidence>
<keyword evidence="10" id="KW-0325">Glycoprotein</keyword>
<dbReference type="Pfam" id="PF08320">
    <property type="entry name" value="PIG-X"/>
    <property type="match status" value="1"/>
</dbReference>
<keyword evidence="6 11" id="KW-0812">Transmembrane</keyword>
<dbReference type="GO" id="GO:0000030">
    <property type="term" value="F:mannosyltransferase activity"/>
    <property type="evidence" value="ECO:0007669"/>
    <property type="project" value="TreeGrafter"/>
</dbReference>
<dbReference type="SMART" id="SM00780">
    <property type="entry name" value="PIG-X"/>
    <property type="match status" value="1"/>
</dbReference>
<dbReference type="InterPro" id="IPR013233">
    <property type="entry name" value="PIG-X/PBN1"/>
</dbReference>
<evidence type="ECO:0000256" key="6">
    <source>
        <dbReference type="ARBA" id="ARBA00022692"/>
    </source>
</evidence>
<evidence type="ECO:0000256" key="5">
    <source>
        <dbReference type="ARBA" id="ARBA00022502"/>
    </source>
</evidence>
<dbReference type="GO" id="GO:0006508">
    <property type="term" value="P:proteolysis"/>
    <property type="evidence" value="ECO:0007669"/>
    <property type="project" value="UniProtKB-KW"/>
</dbReference>